<proteinExistence type="predicted"/>
<evidence type="ECO:0008006" key="6">
    <source>
        <dbReference type="Google" id="ProtNLM"/>
    </source>
</evidence>
<dbReference type="PANTHER" id="PTHR24189:SF50">
    <property type="entry name" value="ANKYRIN REPEAT AND SOCS BOX PROTEIN 2"/>
    <property type="match status" value="1"/>
</dbReference>
<protein>
    <recommendedName>
        <fullName evidence="6">Ankyrin repeat domain-containing protein</fullName>
    </recommendedName>
</protein>
<keyword evidence="1" id="KW-0677">Repeat</keyword>
<accession>A0ABU9Y4G2</accession>
<dbReference type="Proteomes" id="UP001419910">
    <property type="component" value="Unassembled WGS sequence"/>
</dbReference>
<evidence type="ECO:0000256" key="1">
    <source>
        <dbReference type="ARBA" id="ARBA00022737"/>
    </source>
</evidence>
<dbReference type="PROSITE" id="PS50088">
    <property type="entry name" value="ANK_REPEAT"/>
    <property type="match status" value="1"/>
</dbReference>
<evidence type="ECO:0000313" key="4">
    <source>
        <dbReference type="EMBL" id="MEN2790661.1"/>
    </source>
</evidence>
<reference evidence="4 5" key="1">
    <citation type="submission" date="2024-05" db="EMBL/GenBank/DDBJ databases">
        <authorList>
            <person name="Liu Q."/>
            <person name="Xin Y.-H."/>
        </authorList>
    </citation>
    <scope>NUCLEOTIDE SEQUENCE [LARGE SCALE GENOMIC DNA]</scope>
    <source>
        <strain evidence="4 5">CGMCC 1.10181</strain>
    </source>
</reference>
<sequence>MRRTVARGTNIDTLRKDAKRWLKAIRGGDAAALARLRDAWPKAPAAPALRDIQHAIALEFGLTGWMSLKQAIADRDDAARSPDDLAGVLLRAAWDGGDPSAAARIALRHPELARHSLHNAVVYGDLAEARRRLAADPGAATAKRGSLDWEPLQYLAYSRLPLPAVADTARDLAGLLLDHGADPNAAFDDGWGNMFSVLTGVIGLGEGIRPPHPRAPDLAALLVDRGADPFDPQALYNDSIVGDDTRWLDFLWRRSVERGAEGRWTSLEEKSLGGGRMSAVDYLLGNAVSHDHLARAEWLLRHGGNPGGRNSYSKQPHHVIAQLHGFTEMASLLERHGADPARLTGQPAFLAACMQRDEAGARRLAAANPGCLDDPAPLLLGAARDRPDIIHLALDLGMPVDLEGPNGQRALHSAAHAGALAAAAALIAAGADIDRRGGNYNATPLGHGVFWKNQAMIDLIAPLSRDVHGLTASARLDRLGAVLAVEPALANALDPAGRTPLLMLPDDEDAAADAVAILLEQGADPLIAAPDGETPEQAASRRGLDEAAELIKEAVASQLQRERGLS</sequence>
<name>A0ABU9Y4G2_9SPHN</name>
<evidence type="ECO:0000313" key="5">
    <source>
        <dbReference type="Proteomes" id="UP001419910"/>
    </source>
</evidence>
<dbReference type="InterPro" id="IPR002110">
    <property type="entry name" value="Ankyrin_rpt"/>
</dbReference>
<dbReference type="EMBL" id="JBDIME010000011">
    <property type="protein sequence ID" value="MEN2790661.1"/>
    <property type="molecule type" value="Genomic_DNA"/>
</dbReference>
<dbReference type="Gene3D" id="1.25.40.20">
    <property type="entry name" value="Ankyrin repeat-containing domain"/>
    <property type="match status" value="4"/>
</dbReference>
<dbReference type="PANTHER" id="PTHR24189">
    <property type="entry name" value="MYOTROPHIN"/>
    <property type="match status" value="1"/>
</dbReference>
<dbReference type="SUPFAM" id="SSF48403">
    <property type="entry name" value="Ankyrin repeat"/>
    <property type="match status" value="2"/>
</dbReference>
<comment type="caution">
    <text evidence="4">The sequence shown here is derived from an EMBL/GenBank/DDBJ whole genome shotgun (WGS) entry which is preliminary data.</text>
</comment>
<dbReference type="RefSeq" id="WP_343889983.1">
    <property type="nucleotide sequence ID" value="NZ_BAAAEH010000028.1"/>
</dbReference>
<organism evidence="4 5">
    <name type="scientific">Sphingomonas oligophenolica</name>
    <dbReference type="NCBI Taxonomy" id="301154"/>
    <lineage>
        <taxon>Bacteria</taxon>
        <taxon>Pseudomonadati</taxon>
        <taxon>Pseudomonadota</taxon>
        <taxon>Alphaproteobacteria</taxon>
        <taxon>Sphingomonadales</taxon>
        <taxon>Sphingomonadaceae</taxon>
        <taxon>Sphingomonas</taxon>
    </lineage>
</organism>
<feature type="repeat" description="ANK" evidence="3">
    <location>
        <begin position="406"/>
        <end position="438"/>
    </location>
</feature>
<keyword evidence="2 3" id="KW-0040">ANK repeat</keyword>
<dbReference type="InterPro" id="IPR050745">
    <property type="entry name" value="Multifunctional_regulatory"/>
</dbReference>
<keyword evidence="5" id="KW-1185">Reference proteome</keyword>
<dbReference type="SMART" id="SM00248">
    <property type="entry name" value="ANK"/>
    <property type="match status" value="5"/>
</dbReference>
<evidence type="ECO:0000256" key="2">
    <source>
        <dbReference type="ARBA" id="ARBA00023043"/>
    </source>
</evidence>
<dbReference type="PROSITE" id="PS50297">
    <property type="entry name" value="ANK_REP_REGION"/>
    <property type="match status" value="1"/>
</dbReference>
<dbReference type="InterPro" id="IPR036770">
    <property type="entry name" value="Ankyrin_rpt-contain_sf"/>
</dbReference>
<gene>
    <name evidence="4" type="ORF">ABC974_13560</name>
</gene>
<evidence type="ECO:0000256" key="3">
    <source>
        <dbReference type="PROSITE-ProRule" id="PRU00023"/>
    </source>
</evidence>